<proteinExistence type="predicted"/>
<dbReference type="Proteomes" id="UP001501005">
    <property type="component" value="Unassembled WGS sequence"/>
</dbReference>
<comment type="caution">
    <text evidence="2">The sequence shown here is derived from an EMBL/GenBank/DDBJ whole genome shotgun (WGS) entry which is preliminary data.</text>
</comment>
<dbReference type="EMBL" id="BAAAHG010000041">
    <property type="protein sequence ID" value="GAA0923219.1"/>
    <property type="molecule type" value="Genomic_DNA"/>
</dbReference>
<protein>
    <submittedName>
        <fullName evidence="2">Uncharacterized protein</fullName>
    </submittedName>
</protein>
<gene>
    <name evidence="2" type="ORF">GCM10009549_43360</name>
</gene>
<keyword evidence="3" id="KW-1185">Reference proteome</keyword>
<evidence type="ECO:0000256" key="1">
    <source>
        <dbReference type="SAM" id="MobiDB-lite"/>
    </source>
</evidence>
<accession>A0ABP3ZJR4</accession>
<name>A0ABP3ZJR4_9ACTN</name>
<reference evidence="3" key="1">
    <citation type="journal article" date="2019" name="Int. J. Syst. Evol. Microbiol.">
        <title>The Global Catalogue of Microorganisms (GCM) 10K type strain sequencing project: providing services to taxonomists for standard genome sequencing and annotation.</title>
        <authorList>
            <consortium name="The Broad Institute Genomics Platform"/>
            <consortium name="The Broad Institute Genome Sequencing Center for Infectious Disease"/>
            <person name="Wu L."/>
            <person name="Ma J."/>
        </authorList>
    </citation>
    <scope>NUCLEOTIDE SEQUENCE [LARGE SCALE GENOMIC DNA]</scope>
    <source>
        <strain evidence="3">JCM 10673</strain>
    </source>
</reference>
<evidence type="ECO:0000313" key="2">
    <source>
        <dbReference type="EMBL" id="GAA0923219.1"/>
    </source>
</evidence>
<sequence>MQETRALRAPVVRGLAFYALRASVSVEPFVWGGACGLQRRCLVRGVVCQRTRVDMVHVTFGMDCVSELRKRAARQRALKELAPSGPAHDGQGAAASAPRTAGTPGFRCRSARTRCR</sequence>
<feature type="region of interest" description="Disordered" evidence="1">
    <location>
        <begin position="77"/>
        <end position="116"/>
    </location>
</feature>
<organism evidence="2 3">
    <name type="scientific">Streptomyces thermoalcalitolerans</name>
    <dbReference type="NCBI Taxonomy" id="65605"/>
    <lineage>
        <taxon>Bacteria</taxon>
        <taxon>Bacillati</taxon>
        <taxon>Actinomycetota</taxon>
        <taxon>Actinomycetes</taxon>
        <taxon>Kitasatosporales</taxon>
        <taxon>Streptomycetaceae</taxon>
        <taxon>Streptomyces</taxon>
    </lineage>
</organism>
<evidence type="ECO:0000313" key="3">
    <source>
        <dbReference type="Proteomes" id="UP001501005"/>
    </source>
</evidence>